<keyword evidence="7" id="KW-0808">Transferase</keyword>
<sequence length="505" mass="54873">MCAGAGGAGRRPRLDGGRRAPARRGGGARGGGRRRMRRNRLCQPRTLRPCRRPRSGVQRPADRSGRRARRDRGAGPRSAHRRRRDRAAAGCGDRRPVQCPAGRGTPRDGAMVGAAGRRAAVRDAQAGDLARRLYRARRRDESLDHRRPRPGARPPRTRTASGDPRRPRDVRRRCAEARRAPAGDRAPQPAKIAADVGKRACGVDRRRIARIGRGRRFAARRGRRGGGIGLSRRRPRRPAAPLSRAGADRRRPAGARRHRADRPCRCSRPLAACRQPPAWQRPARRLRAHQDNLRTYMFTGIITDIGTIRSREDRGDTRLVIETAYDVDSIDLGASIACSGACLTVVEKGVDQGSNGPAGWFAIDASAETLACTAPGMWDEGRRLNLERALKIGDELGGHIVTGHVDDIGRIVSVEPIGDSVTVTVAAPAALAPHIAPKGSITVDGVSLTVNEVTDQPNGEAHFTLNIIPHTQAMTTLDEAAAGRPVNLEIDVLARYLARMQQVRG</sequence>
<dbReference type="PROSITE" id="PS51177">
    <property type="entry name" value="LUMAZINE_BIND"/>
    <property type="match status" value="2"/>
</dbReference>
<dbReference type="NCBIfam" id="TIGR00187">
    <property type="entry name" value="ribE"/>
    <property type="match status" value="1"/>
</dbReference>
<evidence type="ECO:0000256" key="10">
    <source>
        <dbReference type="PROSITE-ProRule" id="PRU00524"/>
    </source>
</evidence>
<dbReference type="PANTHER" id="PTHR21098:SF12">
    <property type="entry name" value="RIBOFLAVIN SYNTHASE"/>
    <property type="match status" value="1"/>
</dbReference>
<comment type="catalytic activity">
    <reaction evidence="1">
        <text>2 6,7-dimethyl-8-(1-D-ribityl)lumazine + H(+) = 5-amino-6-(D-ribitylamino)uracil + riboflavin</text>
        <dbReference type="Rhea" id="RHEA:20772"/>
        <dbReference type="ChEBI" id="CHEBI:15378"/>
        <dbReference type="ChEBI" id="CHEBI:15934"/>
        <dbReference type="ChEBI" id="CHEBI:57986"/>
        <dbReference type="ChEBI" id="CHEBI:58201"/>
        <dbReference type="EC" id="2.5.1.9"/>
    </reaction>
</comment>
<evidence type="ECO:0000259" key="12">
    <source>
        <dbReference type="PROSITE" id="PS51177"/>
    </source>
</evidence>
<evidence type="ECO:0000313" key="13">
    <source>
        <dbReference type="EMBL" id="ALH82743.1"/>
    </source>
</evidence>
<dbReference type="AlphaFoldDB" id="A0A0N9V4G3"/>
<dbReference type="EC" id="2.5.1.9" evidence="4 9"/>
<dbReference type="Pfam" id="PF00677">
    <property type="entry name" value="Lum_binding"/>
    <property type="match status" value="2"/>
</dbReference>
<feature type="region of interest" description="Disordered" evidence="11">
    <location>
        <begin position="1"/>
        <end position="116"/>
    </location>
</feature>
<dbReference type="PANTHER" id="PTHR21098">
    <property type="entry name" value="RIBOFLAVIN SYNTHASE ALPHA CHAIN"/>
    <property type="match status" value="1"/>
</dbReference>
<evidence type="ECO:0000256" key="9">
    <source>
        <dbReference type="NCBIfam" id="TIGR00187"/>
    </source>
</evidence>
<keyword evidence="6" id="KW-0686">Riboflavin biosynthesis</keyword>
<dbReference type="EMBL" id="CP012700">
    <property type="protein sequence ID" value="ALH82743.1"/>
    <property type="molecule type" value="Genomic_DNA"/>
</dbReference>
<feature type="region of interest" description="Disordered" evidence="11">
    <location>
        <begin position="132"/>
        <end position="197"/>
    </location>
</feature>
<evidence type="ECO:0000256" key="7">
    <source>
        <dbReference type="ARBA" id="ARBA00022679"/>
    </source>
</evidence>
<dbReference type="GO" id="GO:0004746">
    <property type="term" value="F:riboflavin synthase activity"/>
    <property type="evidence" value="ECO:0007669"/>
    <property type="project" value="UniProtKB-UniRule"/>
</dbReference>
<evidence type="ECO:0000256" key="1">
    <source>
        <dbReference type="ARBA" id="ARBA00000968"/>
    </source>
</evidence>
<dbReference type="SUPFAM" id="SSF63380">
    <property type="entry name" value="Riboflavin synthase domain-like"/>
    <property type="match status" value="2"/>
</dbReference>
<dbReference type="InterPro" id="IPR026017">
    <property type="entry name" value="Lumazine-bd_dom"/>
</dbReference>
<dbReference type="Proteomes" id="UP000058074">
    <property type="component" value="Chromosome"/>
</dbReference>
<name>A0A0N9V4G3_SPHMC</name>
<dbReference type="CDD" id="cd00402">
    <property type="entry name" value="Riboflavin_synthase_like"/>
    <property type="match status" value="1"/>
</dbReference>
<organism evidence="13 14">
    <name type="scientific">Sphingopyxis macrogoltabida</name>
    <name type="common">Sphingomonas macrogoltabidus</name>
    <dbReference type="NCBI Taxonomy" id="33050"/>
    <lineage>
        <taxon>Bacteria</taxon>
        <taxon>Pseudomonadati</taxon>
        <taxon>Pseudomonadota</taxon>
        <taxon>Alphaproteobacteria</taxon>
        <taxon>Sphingomonadales</taxon>
        <taxon>Sphingomonadaceae</taxon>
        <taxon>Sphingopyxis</taxon>
    </lineage>
</organism>
<evidence type="ECO:0000256" key="4">
    <source>
        <dbReference type="ARBA" id="ARBA00012827"/>
    </source>
</evidence>
<dbReference type="KEGG" id="smag:AN936_20970"/>
<comment type="pathway">
    <text evidence="3">Cofactor biosynthesis; riboflavin biosynthesis; riboflavin from 2-hydroxy-3-oxobutyl phosphate and 5-amino-6-(D-ribitylamino)uracil: step 2/2.</text>
</comment>
<feature type="compositionally biased region" description="Basic residues" evidence="11">
    <location>
        <begin position="215"/>
        <end position="224"/>
    </location>
</feature>
<feature type="domain" description="Lumazine-binding" evidence="12">
    <location>
        <begin position="400"/>
        <end position="501"/>
    </location>
</feature>
<feature type="domain" description="Lumazine-binding" evidence="12">
    <location>
        <begin position="297"/>
        <end position="399"/>
    </location>
</feature>
<evidence type="ECO:0000256" key="2">
    <source>
        <dbReference type="ARBA" id="ARBA00002803"/>
    </source>
</evidence>
<gene>
    <name evidence="13" type="ORF">AN936_20970</name>
</gene>
<evidence type="ECO:0000256" key="11">
    <source>
        <dbReference type="SAM" id="MobiDB-lite"/>
    </source>
</evidence>
<reference evidence="13 14" key="1">
    <citation type="journal article" date="2015" name="Genome Announc.">
        <title>Complete Genome Sequence of Polypropylene Glycol- and Polyethylene Glycol-Degrading Sphingopyxis macrogoltabida Strain EY-1.</title>
        <authorList>
            <person name="Ohtsubo Y."/>
            <person name="Nagata Y."/>
            <person name="Numata M."/>
            <person name="Tsuchikane K."/>
            <person name="Hosoyama A."/>
            <person name="Yamazoe A."/>
            <person name="Tsuda M."/>
            <person name="Fujita N."/>
            <person name="Kawai F."/>
        </authorList>
    </citation>
    <scope>NUCLEOTIDE SEQUENCE [LARGE SCALE GENOMIC DNA]</scope>
    <source>
        <strain evidence="13 14">EY-1</strain>
    </source>
</reference>
<dbReference type="FunFam" id="2.40.30.20:FF:000004">
    <property type="entry name" value="Riboflavin synthase, alpha subunit"/>
    <property type="match status" value="1"/>
</dbReference>
<comment type="function">
    <text evidence="2">Catalyzes the dismutation of two molecules of 6,7-dimethyl-8-ribityllumazine, resulting in the formation of riboflavin and 5-amino-6-(D-ribitylamino)uracil.</text>
</comment>
<accession>A0A0N9V4G3</accession>
<feature type="repeat" description="Lumazine-binding" evidence="10">
    <location>
        <begin position="297"/>
        <end position="399"/>
    </location>
</feature>
<evidence type="ECO:0000313" key="14">
    <source>
        <dbReference type="Proteomes" id="UP000058074"/>
    </source>
</evidence>
<dbReference type="PATRIC" id="fig|33050.5.peg.4346"/>
<dbReference type="InterPro" id="IPR001783">
    <property type="entry name" value="Lumazine-bd"/>
</dbReference>
<evidence type="ECO:0000256" key="5">
    <source>
        <dbReference type="ARBA" id="ARBA00013950"/>
    </source>
</evidence>
<feature type="compositionally biased region" description="Basic and acidic residues" evidence="11">
    <location>
        <begin position="163"/>
        <end position="182"/>
    </location>
</feature>
<dbReference type="InterPro" id="IPR017938">
    <property type="entry name" value="Riboflavin_synthase-like_b-brl"/>
</dbReference>
<evidence type="ECO:0000256" key="6">
    <source>
        <dbReference type="ARBA" id="ARBA00022619"/>
    </source>
</evidence>
<feature type="repeat" description="Lumazine-binding" evidence="10">
    <location>
        <begin position="400"/>
        <end position="501"/>
    </location>
</feature>
<evidence type="ECO:0000256" key="3">
    <source>
        <dbReference type="ARBA" id="ARBA00004887"/>
    </source>
</evidence>
<dbReference type="NCBIfam" id="NF006767">
    <property type="entry name" value="PRK09289.1"/>
    <property type="match status" value="1"/>
</dbReference>
<keyword evidence="8" id="KW-0677">Repeat</keyword>
<dbReference type="InterPro" id="IPR023366">
    <property type="entry name" value="ATP_synth_asu-like_sf"/>
</dbReference>
<dbReference type="GO" id="GO:0009231">
    <property type="term" value="P:riboflavin biosynthetic process"/>
    <property type="evidence" value="ECO:0007669"/>
    <property type="project" value="UniProtKB-KW"/>
</dbReference>
<protein>
    <recommendedName>
        <fullName evidence="5 9">Riboflavin synthase</fullName>
        <ecNumber evidence="4 9">2.5.1.9</ecNumber>
    </recommendedName>
</protein>
<evidence type="ECO:0000256" key="8">
    <source>
        <dbReference type="ARBA" id="ARBA00022737"/>
    </source>
</evidence>
<proteinExistence type="predicted"/>
<feature type="region of interest" description="Disordered" evidence="11">
    <location>
        <begin position="215"/>
        <end position="261"/>
    </location>
</feature>
<dbReference type="Gene3D" id="2.40.30.20">
    <property type="match status" value="2"/>
</dbReference>
<feature type="compositionally biased region" description="Low complexity" evidence="11">
    <location>
        <begin position="107"/>
        <end position="116"/>
    </location>
</feature>
<feature type="compositionally biased region" description="Basic residues" evidence="11">
    <location>
        <begin position="31"/>
        <end position="40"/>
    </location>
</feature>